<keyword evidence="3" id="KW-0238">DNA-binding</keyword>
<proteinExistence type="inferred from homology"/>
<keyword evidence="2" id="KW-0229">DNA integration</keyword>
<dbReference type="GO" id="GO:0003677">
    <property type="term" value="F:DNA binding"/>
    <property type="evidence" value="ECO:0007669"/>
    <property type="project" value="UniProtKB-KW"/>
</dbReference>
<protein>
    <submittedName>
        <fullName evidence="7">Site-specific integrase</fullName>
    </submittedName>
</protein>
<accession>A0AAU8N0W2</accession>
<dbReference type="EMBL" id="CP159925">
    <property type="protein sequence ID" value="XCO77239.1"/>
    <property type="molecule type" value="Genomic_DNA"/>
</dbReference>
<evidence type="ECO:0000256" key="3">
    <source>
        <dbReference type="ARBA" id="ARBA00023125"/>
    </source>
</evidence>
<name>A0AAU8N0W2_9GAMM</name>
<dbReference type="RefSeq" id="WP_363800580.1">
    <property type="nucleotide sequence ID" value="NZ_CP159925.1"/>
</dbReference>
<evidence type="ECO:0000313" key="7">
    <source>
        <dbReference type="EMBL" id="XCO77239.1"/>
    </source>
</evidence>
<evidence type="ECO:0000259" key="6">
    <source>
        <dbReference type="PROSITE" id="PS51898"/>
    </source>
</evidence>
<organism evidence="7">
    <name type="scientific">Lysobacter firmicutimachus</name>
    <dbReference type="NCBI Taxonomy" id="1792846"/>
    <lineage>
        <taxon>Bacteria</taxon>
        <taxon>Pseudomonadati</taxon>
        <taxon>Pseudomonadota</taxon>
        <taxon>Gammaproteobacteria</taxon>
        <taxon>Lysobacterales</taxon>
        <taxon>Lysobacteraceae</taxon>
        <taxon>Lysobacter</taxon>
    </lineage>
</organism>
<dbReference type="AlphaFoldDB" id="A0AAU8N0W2"/>
<feature type="domain" description="Tyr recombinase" evidence="6">
    <location>
        <begin position="177"/>
        <end position="352"/>
    </location>
</feature>
<dbReference type="InterPro" id="IPR011010">
    <property type="entry name" value="DNA_brk_join_enz"/>
</dbReference>
<reference evidence="7" key="1">
    <citation type="submission" date="2024-06" db="EMBL/GenBank/DDBJ databases">
        <authorList>
            <person name="Li S."/>
        </authorList>
    </citation>
    <scope>NUCLEOTIDE SEQUENCE</scope>
    <source>
        <strain evidence="7">SR10</strain>
    </source>
</reference>
<dbReference type="SUPFAM" id="SSF56349">
    <property type="entry name" value="DNA breaking-rejoining enzymes"/>
    <property type="match status" value="1"/>
</dbReference>
<dbReference type="Pfam" id="PF00589">
    <property type="entry name" value="Phage_integrase"/>
    <property type="match status" value="1"/>
</dbReference>
<dbReference type="InterPro" id="IPR002104">
    <property type="entry name" value="Integrase_catalytic"/>
</dbReference>
<dbReference type="CDD" id="cd00796">
    <property type="entry name" value="INT_Rci_Hp1_C"/>
    <property type="match status" value="1"/>
</dbReference>
<dbReference type="GO" id="GO:0015074">
    <property type="term" value="P:DNA integration"/>
    <property type="evidence" value="ECO:0007669"/>
    <property type="project" value="UniProtKB-KW"/>
</dbReference>
<evidence type="ECO:0000256" key="4">
    <source>
        <dbReference type="ARBA" id="ARBA00023172"/>
    </source>
</evidence>
<dbReference type="PANTHER" id="PTHR30349">
    <property type="entry name" value="PHAGE INTEGRASE-RELATED"/>
    <property type="match status" value="1"/>
</dbReference>
<dbReference type="PANTHER" id="PTHR30349:SF41">
    <property type="entry name" value="INTEGRASE_RECOMBINASE PROTEIN MJ0367-RELATED"/>
    <property type="match status" value="1"/>
</dbReference>
<evidence type="ECO:0000256" key="5">
    <source>
        <dbReference type="SAM" id="MobiDB-lite"/>
    </source>
</evidence>
<dbReference type="Gene3D" id="1.10.443.10">
    <property type="entry name" value="Intergrase catalytic core"/>
    <property type="match status" value="1"/>
</dbReference>
<sequence>MGTIVSRRRKDGSLGYTAQIRIHRQGKCIHSESETFDRRQLATEWMRRREAELDQQRARGEPVGKGATLAELLKWYGKDIKELTPWGRTKEADLKRLAGYEIAKKNVLRLTTADYIAHVEARRRDGAGPATANNDLIWLRQVLRSARASLSLPIDLQLLEDAAHELRQRRVTGKPKDRQRRVTVAEEKTLLDHFAVRDVRAEIPMADIIRFALLTARRQEEITRLKWVDLDRDKGIAWLDDVKHPRKKVGNRRAFRLLSEAWAIIERQPRHEKEARVFAYNSKSIGANFTRACRLRGLRDLHFHDLRHEATSRLFERGYDIPEVAQFTLHESWTTLKRYTHLRPEQVEERPAKLVTNPPDIPQVDPLPSFGKEI</sequence>
<comment type="similarity">
    <text evidence="1">Belongs to the 'phage' integrase family.</text>
</comment>
<evidence type="ECO:0000256" key="2">
    <source>
        <dbReference type="ARBA" id="ARBA00022908"/>
    </source>
</evidence>
<dbReference type="InterPro" id="IPR050090">
    <property type="entry name" value="Tyrosine_recombinase_XerCD"/>
</dbReference>
<feature type="region of interest" description="Disordered" evidence="5">
    <location>
        <begin position="355"/>
        <end position="374"/>
    </location>
</feature>
<dbReference type="PROSITE" id="PS51898">
    <property type="entry name" value="TYR_RECOMBINASE"/>
    <property type="match status" value="1"/>
</dbReference>
<gene>
    <name evidence="7" type="ORF">ABU614_10795</name>
</gene>
<dbReference type="InterPro" id="IPR013762">
    <property type="entry name" value="Integrase-like_cat_sf"/>
</dbReference>
<dbReference type="GO" id="GO:0006310">
    <property type="term" value="P:DNA recombination"/>
    <property type="evidence" value="ECO:0007669"/>
    <property type="project" value="UniProtKB-KW"/>
</dbReference>
<keyword evidence="4" id="KW-0233">DNA recombination</keyword>
<evidence type="ECO:0000256" key="1">
    <source>
        <dbReference type="ARBA" id="ARBA00008857"/>
    </source>
</evidence>